<proteinExistence type="predicted"/>
<accession>A0A023D127</accession>
<sequence length="301" mass="34540">MGGEKLDSIEIAKNNLKIIKNKEEMKKILGMNVTINKNIKLLRPILITLNKEMIKNSISGITKNNVIKINATEIIRRQNKNTRSKLIDKDKNGHIKGDKVRNLIKLLCTAGTVRKVGKADLTTSKVKEINNARKEQSAKDFYKSIPVYYEILDIKNADFTRLQGFNENTKLKYAAIFDMYGKTIADNTFNRVYGDNKKTEEGVQGIEYLKNMLMIKEVYSLSEVVEKISKFAIVPMLKDSWKNVHTGKEKKSSTWWRDYFKSLSSKYLSDNNLKICMAGKLKKDMKKSTDFRTSTLVITSM</sequence>
<dbReference type="PATRIC" id="fig|1423806.3.peg.2331"/>
<organism evidence="1 2">
    <name type="scientific">Liquorilactobacillus sucicola DSM 21376 = JCM 15457</name>
    <dbReference type="NCBI Taxonomy" id="1423806"/>
    <lineage>
        <taxon>Bacteria</taxon>
        <taxon>Bacillati</taxon>
        <taxon>Bacillota</taxon>
        <taxon>Bacilli</taxon>
        <taxon>Lactobacillales</taxon>
        <taxon>Lactobacillaceae</taxon>
        <taxon>Liquorilactobacillus</taxon>
    </lineage>
</organism>
<name>A0A023D127_9LACO</name>
<dbReference type="EMBL" id="AYZF01000003">
    <property type="protein sequence ID" value="KRN07415.1"/>
    <property type="molecule type" value="Genomic_DNA"/>
</dbReference>
<evidence type="ECO:0000313" key="2">
    <source>
        <dbReference type="Proteomes" id="UP000050961"/>
    </source>
</evidence>
<evidence type="ECO:0000313" key="1">
    <source>
        <dbReference type="EMBL" id="KRN07415.1"/>
    </source>
</evidence>
<dbReference type="Proteomes" id="UP000050961">
    <property type="component" value="Unassembled WGS sequence"/>
</dbReference>
<dbReference type="AlphaFoldDB" id="A0A023D127"/>
<protein>
    <submittedName>
        <fullName evidence="1">Uncharacterized protein</fullName>
    </submittedName>
</protein>
<reference evidence="1 2" key="1">
    <citation type="journal article" date="2015" name="Genome Announc.">
        <title>Expanding the biotechnology potential of lactobacilli through comparative genomics of 213 strains and associated genera.</title>
        <authorList>
            <person name="Sun Z."/>
            <person name="Harris H.M."/>
            <person name="McCann A."/>
            <person name="Guo C."/>
            <person name="Argimon S."/>
            <person name="Zhang W."/>
            <person name="Yang X."/>
            <person name="Jeffery I.B."/>
            <person name="Cooney J.C."/>
            <person name="Kagawa T.F."/>
            <person name="Liu W."/>
            <person name="Song Y."/>
            <person name="Salvetti E."/>
            <person name="Wrobel A."/>
            <person name="Rasinkangas P."/>
            <person name="Parkhill J."/>
            <person name="Rea M.C."/>
            <person name="O'Sullivan O."/>
            <person name="Ritari J."/>
            <person name="Douillard F.P."/>
            <person name="Paul Ross R."/>
            <person name="Yang R."/>
            <person name="Briner A.E."/>
            <person name="Felis G.E."/>
            <person name="de Vos W.M."/>
            <person name="Barrangou R."/>
            <person name="Klaenhammer T.R."/>
            <person name="Caufield P.W."/>
            <person name="Cui Y."/>
            <person name="Zhang H."/>
            <person name="O'Toole P.W."/>
        </authorList>
    </citation>
    <scope>NUCLEOTIDE SEQUENCE [LARGE SCALE GENOMIC DNA]</scope>
    <source>
        <strain evidence="1 2">DSM 21376</strain>
    </source>
</reference>
<gene>
    <name evidence="1" type="ORF">FD15_GL002282</name>
</gene>
<comment type="caution">
    <text evidence="1">The sequence shown here is derived from an EMBL/GenBank/DDBJ whole genome shotgun (WGS) entry which is preliminary data.</text>
</comment>
<keyword evidence="2" id="KW-1185">Reference proteome</keyword>